<dbReference type="InterPro" id="IPR001227">
    <property type="entry name" value="Ac_transferase_dom_sf"/>
</dbReference>
<dbReference type="InterPro" id="IPR016039">
    <property type="entry name" value="Thiolase-like"/>
</dbReference>
<dbReference type="PROSITE" id="PS52019">
    <property type="entry name" value="PKS_MFAS_DH"/>
    <property type="match status" value="2"/>
</dbReference>
<feature type="active site" description="Proton donor; for dehydratase activity" evidence="9">
    <location>
        <position position="1134"/>
    </location>
</feature>
<feature type="active site" description="Proton donor; for dehydratase activity" evidence="9">
    <location>
        <position position="2858"/>
    </location>
</feature>
<feature type="domain" description="PKS/mFAS DH" evidence="13">
    <location>
        <begin position="932"/>
        <end position="1215"/>
    </location>
</feature>
<dbReference type="Pfam" id="PF21089">
    <property type="entry name" value="PKS_DH_N"/>
    <property type="match status" value="2"/>
</dbReference>
<feature type="domain" description="Ketosynthase family 3 (KS3)" evidence="12">
    <location>
        <begin position="1775"/>
        <end position="2201"/>
    </location>
</feature>
<dbReference type="Gene3D" id="1.10.1200.10">
    <property type="entry name" value="ACP-like"/>
    <property type="match status" value="2"/>
</dbReference>
<dbReference type="Pfam" id="PF08659">
    <property type="entry name" value="KR"/>
    <property type="match status" value="2"/>
</dbReference>
<dbReference type="InterPro" id="IPR016035">
    <property type="entry name" value="Acyl_Trfase/lysoPLipase"/>
</dbReference>
<evidence type="ECO:0000256" key="1">
    <source>
        <dbReference type="ARBA" id="ARBA00001957"/>
    </source>
</evidence>
<dbReference type="InterPro" id="IPR042104">
    <property type="entry name" value="PKS_dehydratase_sf"/>
</dbReference>
<evidence type="ECO:0000259" key="13">
    <source>
        <dbReference type="PROSITE" id="PS52019"/>
    </source>
</evidence>
<dbReference type="Gene3D" id="3.40.47.10">
    <property type="match status" value="2"/>
</dbReference>
<dbReference type="FunFam" id="3.90.180.10:FF:000032">
    <property type="entry name" value="Probable polyketide synthase pks1"/>
    <property type="match status" value="1"/>
</dbReference>
<dbReference type="PANTHER" id="PTHR43775">
    <property type="entry name" value="FATTY ACID SYNTHASE"/>
    <property type="match status" value="1"/>
</dbReference>
<gene>
    <name evidence="14" type="primary">ladSIV</name>
</gene>
<dbReference type="SUPFAM" id="SSF53901">
    <property type="entry name" value="Thiolase-like"/>
    <property type="match status" value="2"/>
</dbReference>
<keyword evidence="8" id="KW-0012">Acyltransferase</keyword>
<dbReference type="InterPro" id="IPR032821">
    <property type="entry name" value="PKS_assoc"/>
</dbReference>
<evidence type="ECO:0000256" key="9">
    <source>
        <dbReference type="PROSITE-ProRule" id="PRU01363"/>
    </source>
</evidence>
<dbReference type="PROSITE" id="PS50075">
    <property type="entry name" value="CARRIER"/>
    <property type="match status" value="2"/>
</dbReference>
<evidence type="ECO:0000259" key="11">
    <source>
        <dbReference type="PROSITE" id="PS50075"/>
    </source>
</evidence>
<keyword evidence="3" id="KW-0596">Phosphopantetheine</keyword>
<feature type="domain" description="PKS/mFAS DH" evidence="13">
    <location>
        <begin position="2662"/>
        <end position="2939"/>
    </location>
</feature>
<proteinExistence type="predicted"/>
<dbReference type="InterPro" id="IPR036299">
    <property type="entry name" value="Polyketide_synth_docking_sf"/>
</dbReference>
<reference evidence="14" key="1">
    <citation type="submission" date="2012-03" db="EMBL/GenBank/DDBJ databases">
        <title>Organization of laidlomycin biosynthetic gene cluster in Streptomyces laidlogenes KCTC 10631BP.</title>
        <authorList>
            <person name="Hwang J.Y."/>
            <person name="Kim H.S."/>
            <person name="Sedai B."/>
            <person name="Nam D.H."/>
        </authorList>
    </citation>
    <scope>NUCLEOTIDE SEQUENCE</scope>
    <source>
        <strain evidence="14">CS684</strain>
    </source>
</reference>
<feature type="region of interest" description="Disordered" evidence="10">
    <location>
        <begin position="3692"/>
        <end position="3715"/>
    </location>
</feature>
<dbReference type="PANTHER" id="PTHR43775:SF51">
    <property type="entry name" value="INACTIVE PHENOLPHTHIOCEROL SYNTHESIS POLYKETIDE SYNTHASE TYPE I PKS1-RELATED"/>
    <property type="match status" value="1"/>
</dbReference>
<dbReference type="Pfam" id="PF08990">
    <property type="entry name" value="Docking"/>
    <property type="match status" value="1"/>
</dbReference>
<dbReference type="InterPro" id="IPR016036">
    <property type="entry name" value="Malonyl_transacylase_ACP-bd"/>
</dbReference>
<feature type="region of interest" description="N-terminal hotdog fold" evidence="9">
    <location>
        <begin position="2662"/>
        <end position="2785"/>
    </location>
</feature>
<dbReference type="EMBL" id="JQ793783">
    <property type="protein sequence ID" value="AFL48529.1"/>
    <property type="molecule type" value="Genomic_DNA"/>
</dbReference>
<dbReference type="InterPro" id="IPR057326">
    <property type="entry name" value="KR_dom"/>
</dbReference>
<evidence type="ECO:0000259" key="12">
    <source>
        <dbReference type="PROSITE" id="PS52004"/>
    </source>
</evidence>
<feature type="region of interest" description="N-terminal hotdog fold" evidence="9">
    <location>
        <begin position="932"/>
        <end position="1060"/>
    </location>
</feature>
<dbReference type="SUPFAM" id="SSF52151">
    <property type="entry name" value="FabD/lysophospholipase-like"/>
    <property type="match status" value="2"/>
</dbReference>
<dbReference type="GO" id="GO:0031177">
    <property type="term" value="F:phosphopantetheine binding"/>
    <property type="evidence" value="ECO:0007669"/>
    <property type="project" value="InterPro"/>
</dbReference>
<dbReference type="InterPro" id="IPR050091">
    <property type="entry name" value="PKS_NRPS_Biosynth_Enz"/>
</dbReference>
<dbReference type="SUPFAM" id="SSF50129">
    <property type="entry name" value="GroES-like"/>
    <property type="match status" value="1"/>
</dbReference>
<organism evidence="14">
    <name type="scientific">Streptomyces sp. CS684</name>
    <dbReference type="NCBI Taxonomy" id="272618"/>
    <lineage>
        <taxon>Bacteria</taxon>
        <taxon>Bacillati</taxon>
        <taxon>Actinomycetota</taxon>
        <taxon>Actinomycetes</taxon>
        <taxon>Kitasatosporales</taxon>
        <taxon>Streptomycetaceae</taxon>
        <taxon>Streptomyces</taxon>
    </lineage>
</organism>
<dbReference type="Pfam" id="PF00550">
    <property type="entry name" value="PP-binding"/>
    <property type="match status" value="2"/>
</dbReference>
<feature type="region of interest" description="C-terminal hotdog fold" evidence="9">
    <location>
        <begin position="2798"/>
        <end position="2939"/>
    </location>
</feature>
<evidence type="ECO:0000256" key="2">
    <source>
        <dbReference type="ARBA" id="ARBA00004792"/>
    </source>
</evidence>
<feature type="domain" description="Ketosynthase family 3 (KS3)" evidence="12">
    <location>
        <begin position="38"/>
        <end position="462"/>
    </location>
</feature>
<dbReference type="FunFam" id="3.40.50.720:FF:000209">
    <property type="entry name" value="Polyketide synthase Pks12"/>
    <property type="match status" value="1"/>
</dbReference>
<dbReference type="InterPro" id="IPR011032">
    <property type="entry name" value="GroES-like_sf"/>
</dbReference>
<keyword evidence="7" id="KW-0511">Multifunctional enzyme</keyword>
<evidence type="ECO:0000256" key="5">
    <source>
        <dbReference type="ARBA" id="ARBA00022679"/>
    </source>
</evidence>
<feature type="active site" description="Proton acceptor; for dehydratase activity" evidence="9">
    <location>
        <position position="964"/>
    </location>
</feature>
<dbReference type="PROSITE" id="PS00606">
    <property type="entry name" value="KS3_1"/>
    <property type="match status" value="2"/>
</dbReference>
<comment type="cofactor">
    <cofactor evidence="1">
        <name>pantetheine 4'-phosphate</name>
        <dbReference type="ChEBI" id="CHEBI:47942"/>
    </cofactor>
</comment>
<dbReference type="InterPro" id="IPR015083">
    <property type="entry name" value="NorB/c/GfsB-D-like_docking"/>
</dbReference>
<dbReference type="InterPro" id="IPR036736">
    <property type="entry name" value="ACP-like_sf"/>
</dbReference>
<dbReference type="InterPro" id="IPR036291">
    <property type="entry name" value="NAD(P)-bd_dom_sf"/>
</dbReference>
<feature type="domain" description="Carrier" evidence="11">
    <location>
        <begin position="1683"/>
        <end position="1758"/>
    </location>
</feature>
<dbReference type="SMART" id="SM00823">
    <property type="entry name" value="PKS_PP"/>
    <property type="match status" value="2"/>
</dbReference>
<comment type="pathway">
    <text evidence="2">Antibiotic biosynthesis.</text>
</comment>
<dbReference type="FunFam" id="3.40.366.10:FF:000002">
    <property type="entry name" value="Probable polyketide synthase 2"/>
    <property type="match status" value="2"/>
</dbReference>
<dbReference type="SUPFAM" id="SSF55048">
    <property type="entry name" value="Probable ACP-binding domain of malonyl-CoA ACP transacylase"/>
    <property type="match status" value="2"/>
</dbReference>
<dbReference type="SMART" id="SM00822">
    <property type="entry name" value="PKS_KR"/>
    <property type="match status" value="2"/>
</dbReference>
<dbReference type="InterPro" id="IPR006162">
    <property type="entry name" value="Ppantetheine_attach_site"/>
</dbReference>
<dbReference type="InterPro" id="IPR018201">
    <property type="entry name" value="Ketoacyl_synth_AS"/>
</dbReference>
<dbReference type="CDD" id="cd00833">
    <property type="entry name" value="PKS"/>
    <property type="match status" value="2"/>
</dbReference>
<evidence type="ECO:0000256" key="3">
    <source>
        <dbReference type="ARBA" id="ARBA00022450"/>
    </source>
</evidence>
<dbReference type="InterPro" id="IPR049551">
    <property type="entry name" value="PKS_DH_C"/>
</dbReference>
<dbReference type="Gene3D" id="3.40.50.11460">
    <property type="match status" value="1"/>
</dbReference>
<feature type="region of interest" description="C-terminal hotdog fold" evidence="9">
    <location>
        <begin position="1074"/>
        <end position="1215"/>
    </location>
</feature>
<dbReference type="FunFam" id="1.10.1200.10:FF:000007">
    <property type="entry name" value="Probable polyketide synthase pks17"/>
    <property type="match status" value="2"/>
</dbReference>
<dbReference type="FunFam" id="3.40.47.10:FF:000019">
    <property type="entry name" value="Polyketide synthase type I"/>
    <property type="match status" value="2"/>
</dbReference>
<dbReference type="SUPFAM" id="SSF47336">
    <property type="entry name" value="ACP-like"/>
    <property type="match status" value="2"/>
</dbReference>
<accession>I3WY29</accession>
<sequence length="3890" mass="405859">MPSAEPTTEEKLRQYLKRVTVDLGQTRQRLREVEERYQEPVAIVSMACRFPGGTRSPEALWELIAEGGDAIGAFPTDRGWDLDGLYHPDPEHPGTSYVRHGGFLYDAPGFDASFFGISPREALAMDPQQRVLMETAWELLERAGIDPATLKLSPTGVYVGAGVPGFGSGQADRSVEGHLLTGNALSVLSGRVSFTLGLEGPAVSVDTACSSSLVAMHLAAQALRQGECSLALAGGVTVMSTPGMFTEFSRQRGLSPDGRCKPFAATADGTGFSEGVGLILLERLSDARRNGHKVLALLRGSAVNQDGASNGLTAPNGPSQERVIRAALANAGLGAAEVDAVEAHGTGTRLGDPIEAGALLATYGRDRDDDRPLWLGSVKSNIGHPQGAAGVAGVIKMVMALQRELLPATLHADEPTPHVDWSSGSVRLLTEPVPWARGERPRRAGVSAFGMSGTNAHVILEEPPEADATVDAPEPEPGAVVPWVVSGRTGEALREQARRLGVFASEESSLLDVGWSLATSRSSFEHRAVVVGRDRAQAVAALEALAAGEVAPDVVSGVAGDVGPGPVLVFPGQGSQWVGMGAQLLDESPVFAERIAECERALSPYVDWSLTGVLRGGGEELSRVEVVQPVLWAVMVSLAAVWAEYGIRPAAVIGHSQGEMAAACVAGALSLEDAARIVAVRSDALRQLAGRGAMASLGVGREVAAELIDGHAGVGIAAVNGPSSTVISGPPEQVAAVVADAQGRELRARLIDVDYASHGPQVDGIADLLADRLAGIEPQATDVAFYSTVTAERVNSEVLSSDYWVTNLRQPVRFADTVEALLSDGYRVFVEASPHPVLNMGMEETIEQAGVSATVVPTLRRDHGDTLQLTRSAAHAFTAGADVDWRRWFPTEPAPRTVDLPTYAFQHQRYWLAPSGGRAGDPAGLGLAASGHPLLGASVGLASGDVQLLSGRVSRQSGAWLDDHVVAGQALVPGAAQVEWVLRAADEAGCPTLEELTLQAPLVLPASGGLQIQVVVHAADTRGRRDVQVFSRPDDDDAFGSTHPWTCHATGLLSPEPAGRDAEPLDGVWPPAYAEAVDVTDLYARADRAGYGYGPAFRGVRALWKHGSDVLAEVSLPEEAGDPDGFGIHPALLDAVLQPAALLLPPSDGARIWLPFAWNDVELHAVRATTVRVRIAPLGEGVEQGVRITVADAVGAPVLTVRGLHSRPADIDRLTEAATRGPRSGLFDQEWAPSASAAGQPEAEEGTWVALGQNGSGLADLMASVEAGDPAPPLVAAPVEHGADEDGLTLAAQILDLAQNWLACSQLSDSRLVLVTTGATAADDDTEVDAAAAAVWGLIRSAQSENPGRFTLIDLGPDDTLATAVAAARHVDEPQLAVRADEIRVPRLTRADSTPESTAEDIDPDGTVLITGGTGVLGGAVAEHLVREWGVRHLLLAGRRGTDAPGASELVERIGQLGAEASVVAADVSDPAAVAELLAGIDPAHPLTGVVHAAGVLDDAVVTAQTPESLAKVWSAKAAAAHHLHEATRDLPLGFFVVFSSAAAILGSPGQANYAAANAYCDALMRNRRAQGLAGLSIGWGLWQATSDLTGQLSQTDLARMKRTGFAPLTTEGGLALLDAARGHGRPYVLAADLDPRTTADGFSPLLRTLAPPTARRRVAATGATDGALATRLAGLDEEGRLAAVTGLVREYVAAVLGHSSAAQVKVDAAFKDLGFDSLTAVELRNRLSAASDVRLPATLVFDHPTPEALAAYLCTRLGGPVAAPAVLPVTVGVDEPIAIVSMACRFPGGVSSADELWDLVESGQDAMGAFPTDRGWDLDRLFHPDPDHPGTSYSDQGGFLHDAGDFDASFFGISPREALAMDPQQRLLLEASWEVLERAGIDPTSLKGTLTGTYVGVMYHDYGKAFPEADAQLEGYAYLASSGSVVSGRVAYTLGLEGPAVTVDTACSSSLVSIHLAAQALRQGECDLALAGGVTVMADPDVFAGFSRQRGLSPDGRCKPYAAAADGVGFSEGVGLILLERLSDARRRGHRVLGVVRGSAVNQDGASNGLTAPNGPSQERVIRQALASGRLVASDVDVVEGHGTGTTLGDPIEAQALLATYGQGRPDGRPLWLGSVKSNIGHTQAAAGVAGVIKMVMAMRRGVVPASLHVDEPSPHVDWEAGAVRLVSEAVPWPESDRPRRAGVSSFGASGTNAHLIIEHVPEPEEPARELEPADGLVPWVLSARSLEALREQAHRLSEAVTGADPAEVGWSLLTTRASHEHRAVVVGAERVGALEALAAGESHPALVGPDVPRAGEMVWLFSGQGSQLVGMGSGLYERFPVFAAAFDEVCGLLEGEFGGSLKDVVFGGPVDRLDHTMWAQGGLFALQVGLARLWESVGVRPDVVVGHSVGEIAAAYVAGVFDLADACRLVGARARLMGALPEGGAMCAVQATAEELAAELEGSGVSVAAVNTPDSAVISGPADEVHGIASAWSARGRKTKALSVSHAFHSALMEPMLQDFAEAISEVKFKAPTIPLISNVTGLPADEEIASPDYWVRHVRQPVLFQQAIAHIADRAGAFVELGPAPVLTTAAQHTLDKVEGPEPLLLSSLVAERSDDVAFLQAMARLHTAGVVVDWSVWFVGEPAVVDLPTYAFQRERFWLSGRSGRGDAAGLGLVAAGHPLLGAAVEFADRGGCLLTGRLSRSGAPWLADHEVAGTVLVPGAALVEWVLRAGDEVGCVAVEELMLQAPVVVPAASGLRVQVVVDAATDDGRREVRVYTRPDDGDDVWVCHATGVLTPEQPQFTDEMRGPWPPVEAEAVDVAAFYSQAAQAGYAYGPAFQGLRSVWRHGEDLLAEVVLPEAAGSSDGFGIHPALLDAALHPLLATRSQDGADDQVHVPYAWNGVSLWAVGATTVRVRLSPIGSGVEGVRVTVVDATGGPVLCVDAMQTRPVKPHQLTSARQADVRGLFTVDWTPLPVPELDASGGDAWIMLADGEGLAGVVRDDGDAPWAVVAPVVAGDGPATAEWALSLVQEFLAVPELADSRLVLVTRGAVATDPGADVDPAAASVWGLVRSAQSEHPGRFALVDADSDDLPQAALRHVIEEQDEPQLALCEGHICVPRLTQARRSTALVAPLGEPAWRLQMVTGGSLEDLTAAPCPQVLEPREPGRIRVSMSAAGINFRDVLVALGMVPAYGAMGGEGAGIVTEVGPEVTHVAVGDQVMGVFEGAFGPVAVADAHMVVPVPAGWDVREAAGVPVAFLTAWYGLVELAGLKPGESVLIHAATGGVGMAAVRIARHLGAEVFATASPAKHAVLEEMGIDAAHRSSSRDLGFEEEIRQATGGRGVDVVLNSLTGEFIEASLRLLGEGGRFLEMGKTDLRDPGEVAARHPGVTYQVYDLVTDAGPELIGRMLESLAELFTSERLKPLPVRSWPLDKAREAFRFMSQAKHTGKLVLEIPPALDPEGTVVITGGTGVLGRLVAEHLVRRWGVRHLLLAGRRGLDAPGAGELVEELGALGADVSVVAADVSDPEAVAELVGKTDPAHPLTGVVHAAGVLEDAVVTAQTPETLGRVWSAKATAAANLHEATRHLRLGLFVVFSSAAATLGSPGQANYAAANAYCDALMQHRRAAGLSGLSVGWGLWQTSSGGMTGGLSDTDVARMARIGVKAMSNDHGLTLLDAAHHHGRPHLVGLDLDLRTLATHPVDTRPTLLRGLAAPAPGGASRPTATAGARPADLASRLTALPQAERHRTLVGLIREQAATVLGHHTDSLTTGSTFKELGFDSLTAVELRNRLSAATGLRLPAGLVFDYPDADTLAGHLGGQLAPDGGTPTGQEATDAVLRDMAKLENALSSALVEHLDADAVTARLESLLAKWRQSGTAPDSGSAKEQLQVATTDQVLDFIDKELGL</sequence>
<dbReference type="Pfam" id="PF08240">
    <property type="entry name" value="ADH_N"/>
    <property type="match status" value="1"/>
</dbReference>
<dbReference type="Gene3D" id="3.40.366.10">
    <property type="entry name" value="Malonyl-Coenzyme A Acyl Carrier Protein, domain 2"/>
    <property type="match status" value="2"/>
</dbReference>
<dbReference type="CDD" id="cd05195">
    <property type="entry name" value="enoyl_red"/>
    <property type="match status" value="1"/>
</dbReference>
<dbReference type="Pfam" id="PF16197">
    <property type="entry name" value="KAsynt_C_assoc"/>
    <property type="match status" value="2"/>
</dbReference>
<name>I3WY29_9ACTN</name>
<dbReference type="InterPro" id="IPR013154">
    <property type="entry name" value="ADH-like_N"/>
</dbReference>
<evidence type="ECO:0000256" key="6">
    <source>
        <dbReference type="ARBA" id="ARBA00023194"/>
    </source>
</evidence>
<dbReference type="GO" id="GO:0004312">
    <property type="term" value="F:fatty acid synthase activity"/>
    <property type="evidence" value="ECO:0007669"/>
    <property type="project" value="TreeGrafter"/>
</dbReference>
<evidence type="ECO:0000256" key="8">
    <source>
        <dbReference type="ARBA" id="ARBA00023315"/>
    </source>
</evidence>
<dbReference type="InterPro" id="IPR014043">
    <property type="entry name" value="Acyl_transferase_dom"/>
</dbReference>
<evidence type="ECO:0000256" key="7">
    <source>
        <dbReference type="ARBA" id="ARBA00023268"/>
    </source>
</evidence>
<dbReference type="GO" id="GO:0006633">
    <property type="term" value="P:fatty acid biosynthetic process"/>
    <property type="evidence" value="ECO:0007669"/>
    <property type="project" value="InterPro"/>
</dbReference>
<feature type="active site" description="Proton acceptor; for dehydratase activity" evidence="9">
    <location>
        <position position="2694"/>
    </location>
</feature>
<dbReference type="InterPro" id="IPR049552">
    <property type="entry name" value="PKS_DH_N"/>
</dbReference>
<dbReference type="GO" id="GO:0016491">
    <property type="term" value="F:oxidoreductase activity"/>
    <property type="evidence" value="ECO:0007669"/>
    <property type="project" value="InterPro"/>
</dbReference>
<dbReference type="SUPFAM" id="SSF51735">
    <property type="entry name" value="NAD(P)-binding Rossmann-fold domains"/>
    <property type="match status" value="5"/>
</dbReference>
<dbReference type="Gene3D" id="3.30.70.3290">
    <property type="match status" value="2"/>
</dbReference>
<dbReference type="InterPro" id="IPR013968">
    <property type="entry name" value="PKS_KR"/>
</dbReference>
<dbReference type="Pfam" id="PF14765">
    <property type="entry name" value="PS-DH"/>
    <property type="match status" value="2"/>
</dbReference>
<dbReference type="InterPro" id="IPR020806">
    <property type="entry name" value="PKS_PP-bd"/>
</dbReference>
<dbReference type="InterPro" id="IPR055123">
    <property type="entry name" value="SpnB-like_Rossmann"/>
</dbReference>
<evidence type="ECO:0000313" key="14">
    <source>
        <dbReference type="EMBL" id="AFL48529.1"/>
    </source>
</evidence>
<protein>
    <submittedName>
        <fullName evidence="14">Laidlomycin polyketide synthase (Module 5 and module 6)</fullName>
    </submittedName>
</protein>
<dbReference type="Pfam" id="PF00109">
    <property type="entry name" value="ketoacyl-synt"/>
    <property type="match status" value="2"/>
</dbReference>
<dbReference type="Gene3D" id="3.40.50.720">
    <property type="entry name" value="NAD(P)-binding Rossmann-like Domain"/>
    <property type="match status" value="2"/>
</dbReference>
<dbReference type="InterPro" id="IPR020843">
    <property type="entry name" value="ER"/>
</dbReference>
<dbReference type="PROSITE" id="PS00012">
    <property type="entry name" value="PHOSPHOPANTETHEINE"/>
    <property type="match status" value="2"/>
</dbReference>
<dbReference type="Gene3D" id="3.10.129.110">
    <property type="entry name" value="Polyketide synthase dehydratase"/>
    <property type="match status" value="2"/>
</dbReference>
<dbReference type="GO" id="GO:0004315">
    <property type="term" value="F:3-oxoacyl-[acyl-carrier-protein] synthase activity"/>
    <property type="evidence" value="ECO:0007669"/>
    <property type="project" value="InterPro"/>
</dbReference>
<dbReference type="InterPro" id="IPR020807">
    <property type="entry name" value="PKS_DH"/>
</dbReference>
<dbReference type="Pfam" id="PF00698">
    <property type="entry name" value="Acyl_transf_1"/>
    <property type="match status" value="2"/>
</dbReference>
<dbReference type="SMART" id="SM01294">
    <property type="entry name" value="PKS_PP_betabranch"/>
    <property type="match status" value="2"/>
</dbReference>
<dbReference type="SUPFAM" id="SSF101173">
    <property type="entry name" value="Docking domain B of the erythromycin polyketide synthase (DEBS)"/>
    <property type="match status" value="1"/>
</dbReference>
<dbReference type="Gene3D" id="3.90.180.10">
    <property type="entry name" value="Medium-chain alcohol dehydrogenases, catalytic domain"/>
    <property type="match status" value="1"/>
</dbReference>
<dbReference type="SMART" id="SM00826">
    <property type="entry name" value="PKS_DH"/>
    <property type="match status" value="2"/>
</dbReference>
<keyword evidence="5" id="KW-0808">Transferase</keyword>
<dbReference type="Pfam" id="PF22953">
    <property type="entry name" value="SpnB_Rossmann"/>
    <property type="match status" value="2"/>
</dbReference>
<dbReference type="GO" id="GO:0033068">
    <property type="term" value="P:macrolide biosynthetic process"/>
    <property type="evidence" value="ECO:0007669"/>
    <property type="project" value="UniProtKB-ARBA"/>
</dbReference>
<feature type="domain" description="Carrier" evidence="11">
    <location>
        <begin position="3728"/>
        <end position="3805"/>
    </location>
</feature>
<dbReference type="InterPro" id="IPR014030">
    <property type="entry name" value="Ketoacyl_synth_N"/>
</dbReference>
<evidence type="ECO:0000256" key="10">
    <source>
        <dbReference type="SAM" id="MobiDB-lite"/>
    </source>
</evidence>
<dbReference type="Gene3D" id="6.10.40.10">
    <property type="match status" value="1"/>
</dbReference>
<dbReference type="SMART" id="SM00825">
    <property type="entry name" value="PKS_KS"/>
    <property type="match status" value="2"/>
</dbReference>
<dbReference type="Pfam" id="PF02801">
    <property type="entry name" value="Ketoacyl-synt_C"/>
    <property type="match status" value="2"/>
</dbReference>
<dbReference type="CDD" id="cd08956">
    <property type="entry name" value="KR_3_FAS_SDR_x"/>
    <property type="match status" value="2"/>
</dbReference>
<evidence type="ECO:0000256" key="4">
    <source>
        <dbReference type="ARBA" id="ARBA00022553"/>
    </source>
</evidence>
<keyword evidence="6" id="KW-0045">Antibiotic biosynthesis</keyword>
<dbReference type="InterPro" id="IPR049900">
    <property type="entry name" value="PKS_mFAS_DH"/>
</dbReference>
<dbReference type="InterPro" id="IPR009081">
    <property type="entry name" value="PP-bd_ACP"/>
</dbReference>
<dbReference type="InterPro" id="IPR020841">
    <property type="entry name" value="PKS_Beta-ketoAc_synthase_dom"/>
</dbReference>
<dbReference type="PROSITE" id="PS52004">
    <property type="entry name" value="KS3_2"/>
    <property type="match status" value="2"/>
</dbReference>
<dbReference type="Pfam" id="PF13602">
    <property type="entry name" value="ADH_zinc_N_2"/>
    <property type="match status" value="1"/>
</dbReference>
<keyword evidence="4" id="KW-0597">Phosphoprotein</keyword>
<dbReference type="SMART" id="SM00829">
    <property type="entry name" value="PKS_ER"/>
    <property type="match status" value="1"/>
</dbReference>
<dbReference type="SMART" id="SM00827">
    <property type="entry name" value="PKS_AT"/>
    <property type="match status" value="2"/>
</dbReference>
<dbReference type="InterPro" id="IPR014031">
    <property type="entry name" value="Ketoacyl_synth_C"/>
</dbReference>